<keyword evidence="4 6" id="KW-0067">ATP-binding</keyword>
<evidence type="ECO:0000256" key="2">
    <source>
        <dbReference type="ARBA" id="ARBA00022694"/>
    </source>
</evidence>
<dbReference type="InterPro" id="IPR011063">
    <property type="entry name" value="TilS/TtcA_N"/>
</dbReference>
<sequence length="414" mass="44406">MSLPARFAEAMGGLVGPDFPGEIGLAVSGGGDSMAMLHLAAGWARAWGVGLRVVTVDHGLRPESASEAAMVASEAQALGLSHETLTWDQHPGTGNLMDAARQARLRLIGAWCGPVRHVAFAHTRDDVAETFLMRLRRGSGVEGLSEIAGRRTVDGFEVIRPLREISRVELRQHNDVLGIPYVDDPTNSDPAFERSRMRQLLQGLEAQGLGVECLAATARRLRRSREALERRALDAATAAMRPAPEGDVALDRDAFARIEADTQLRILAGALQFVASAPYRPRVVALEETLDRVLAGGDSTLHGCRILARKSQIYLFREHAAVAGLAMTDGRWDRRWLVSDRLSKGLAVAALGDAGMDQAGRPETPGAPRAALRSAPALWDGPRLVACPRIGLGDSAPIRLDPPGGSFPECLLSD</sequence>
<dbReference type="PANTHER" id="PTHR43033:SF1">
    <property type="entry name" value="TRNA(ILE)-LYSIDINE SYNTHASE-RELATED"/>
    <property type="match status" value="1"/>
</dbReference>
<keyword evidence="3 6" id="KW-0547">Nucleotide-binding</keyword>
<dbReference type="InterPro" id="IPR012094">
    <property type="entry name" value="tRNA_Ile_lys_synt"/>
</dbReference>
<evidence type="ECO:0000256" key="4">
    <source>
        <dbReference type="ARBA" id="ARBA00022840"/>
    </source>
</evidence>
<comment type="subcellular location">
    <subcellularLocation>
        <location evidence="6">Cytoplasm</location>
    </subcellularLocation>
</comment>
<comment type="similarity">
    <text evidence="6">Belongs to the tRNA(Ile)-lysidine synthase family.</text>
</comment>
<evidence type="ECO:0000313" key="8">
    <source>
        <dbReference type="EMBL" id="SLN50920.1"/>
    </source>
</evidence>
<keyword evidence="1 6" id="KW-0436">Ligase</keyword>
<dbReference type="HAMAP" id="MF_01161">
    <property type="entry name" value="tRNA_Ile_lys_synt"/>
    <property type="match status" value="1"/>
</dbReference>
<dbReference type="InterPro" id="IPR014729">
    <property type="entry name" value="Rossmann-like_a/b/a_fold"/>
</dbReference>
<comment type="function">
    <text evidence="6">Ligates lysine onto the cytidine present at position 34 of the AUA codon-specific tRNA(Ile) that contains the anticodon CAU, in an ATP-dependent manner. Cytidine is converted to lysidine, thus changing the amino acid specificity of the tRNA from methionine to isoleucine.</text>
</comment>
<dbReference type="Gene3D" id="3.40.50.620">
    <property type="entry name" value="HUPs"/>
    <property type="match status" value="1"/>
</dbReference>
<dbReference type="GO" id="GO:0006400">
    <property type="term" value="P:tRNA modification"/>
    <property type="evidence" value="ECO:0007669"/>
    <property type="project" value="UniProtKB-UniRule"/>
</dbReference>
<dbReference type="EMBL" id="FWFZ01000009">
    <property type="protein sequence ID" value="SLN50920.1"/>
    <property type="molecule type" value="Genomic_DNA"/>
</dbReference>
<dbReference type="SUPFAM" id="SSF52402">
    <property type="entry name" value="Adenine nucleotide alpha hydrolases-like"/>
    <property type="match status" value="1"/>
</dbReference>
<keyword evidence="2 6" id="KW-0819">tRNA processing</keyword>
<protein>
    <recommendedName>
        <fullName evidence="6">tRNA(Ile)-lysidine synthase</fullName>
        <ecNumber evidence="6">6.3.4.19</ecNumber>
    </recommendedName>
    <alternativeName>
        <fullName evidence="6">tRNA(Ile)-2-lysyl-cytidine synthase</fullName>
    </alternativeName>
    <alternativeName>
        <fullName evidence="6">tRNA(Ile)-lysidine synthetase</fullName>
    </alternativeName>
</protein>
<name>A0A1Y5T2S3_9RHOB</name>
<evidence type="ECO:0000256" key="3">
    <source>
        <dbReference type="ARBA" id="ARBA00022741"/>
    </source>
</evidence>
<dbReference type="NCBIfam" id="TIGR02432">
    <property type="entry name" value="lysidine_TilS_N"/>
    <property type="match status" value="1"/>
</dbReference>
<comment type="domain">
    <text evidence="6">The N-terminal region contains the highly conserved SGGXDS motif, predicted to be a P-loop motif involved in ATP binding.</text>
</comment>
<feature type="domain" description="tRNA(Ile)-lysidine/2-thiocytidine synthase N-terminal" evidence="7">
    <location>
        <begin position="23"/>
        <end position="199"/>
    </location>
</feature>
<reference evidence="8 9" key="1">
    <citation type="submission" date="2017-03" db="EMBL/GenBank/DDBJ databases">
        <authorList>
            <person name="Afonso C.L."/>
            <person name="Miller P.J."/>
            <person name="Scott M.A."/>
            <person name="Spackman E."/>
            <person name="Goraichik I."/>
            <person name="Dimitrov K.M."/>
            <person name="Suarez D.L."/>
            <person name="Swayne D.E."/>
        </authorList>
    </citation>
    <scope>NUCLEOTIDE SEQUENCE [LARGE SCALE GENOMIC DNA]</scope>
    <source>
        <strain evidence="8 9">CECT 7023</strain>
    </source>
</reference>
<organism evidence="8 9">
    <name type="scientific">Roseisalinus antarcticus</name>
    <dbReference type="NCBI Taxonomy" id="254357"/>
    <lineage>
        <taxon>Bacteria</taxon>
        <taxon>Pseudomonadati</taxon>
        <taxon>Pseudomonadota</taxon>
        <taxon>Alphaproteobacteria</taxon>
        <taxon>Rhodobacterales</taxon>
        <taxon>Roseobacteraceae</taxon>
        <taxon>Roseisalinus</taxon>
    </lineage>
</organism>
<dbReference type="RefSeq" id="WP_234992157.1">
    <property type="nucleotide sequence ID" value="NZ_FWFZ01000009.1"/>
</dbReference>
<dbReference type="CDD" id="cd01992">
    <property type="entry name" value="TilS_N"/>
    <property type="match status" value="1"/>
</dbReference>
<comment type="catalytic activity">
    <reaction evidence="5 6">
        <text>cytidine(34) in tRNA(Ile2) + L-lysine + ATP = lysidine(34) in tRNA(Ile2) + AMP + diphosphate + H(+)</text>
        <dbReference type="Rhea" id="RHEA:43744"/>
        <dbReference type="Rhea" id="RHEA-COMP:10625"/>
        <dbReference type="Rhea" id="RHEA-COMP:10670"/>
        <dbReference type="ChEBI" id="CHEBI:15378"/>
        <dbReference type="ChEBI" id="CHEBI:30616"/>
        <dbReference type="ChEBI" id="CHEBI:32551"/>
        <dbReference type="ChEBI" id="CHEBI:33019"/>
        <dbReference type="ChEBI" id="CHEBI:82748"/>
        <dbReference type="ChEBI" id="CHEBI:83665"/>
        <dbReference type="ChEBI" id="CHEBI:456215"/>
        <dbReference type="EC" id="6.3.4.19"/>
    </reaction>
</comment>
<gene>
    <name evidence="6 8" type="primary">tilS</name>
    <name evidence="8" type="ORF">ROA7023_02218</name>
</gene>
<feature type="binding site" evidence="6">
    <location>
        <begin position="28"/>
        <end position="33"/>
    </location>
    <ligand>
        <name>ATP</name>
        <dbReference type="ChEBI" id="CHEBI:30616"/>
    </ligand>
</feature>
<accession>A0A1Y5T2S3</accession>
<dbReference type="PANTHER" id="PTHR43033">
    <property type="entry name" value="TRNA(ILE)-LYSIDINE SYNTHASE-RELATED"/>
    <property type="match status" value="1"/>
</dbReference>
<dbReference type="GO" id="GO:0032267">
    <property type="term" value="F:tRNA(Ile)-lysidine synthase activity"/>
    <property type="evidence" value="ECO:0007669"/>
    <property type="project" value="UniProtKB-EC"/>
</dbReference>
<dbReference type="GO" id="GO:0005737">
    <property type="term" value="C:cytoplasm"/>
    <property type="evidence" value="ECO:0007669"/>
    <property type="project" value="UniProtKB-SubCell"/>
</dbReference>
<proteinExistence type="inferred from homology"/>
<dbReference type="Proteomes" id="UP000193900">
    <property type="component" value="Unassembled WGS sequence"/>
</dbReference>
<keyword evidence="6" id="KW-0963">Cytoplasm</keyword>
<dbReference type="Pfam" id="PF01171">
    <property type="entry name" value="ATP_bind_3"/>
    <property type="match status" value="1"/>
</dbReference>
<dbReference type="GO" id="GO:0005524">
    <property type="term" value="F:ATP binding"/>
    <property type="evidence" value="ECO:0007669"/>
    <property type="project" value="UniProtKB-UniRule"/>
</dbReference>
<dbReference type="EC" id="6.3.4.19" evidence="6"/>
<dbReference type="AlphaFoldDB" id="A0A1Y5T2S3"/>
<keyword evidence="9" id="KW-1185">Reference proteome</keyword>
<evidence type="ECO:0000259" key="7">
    <source>
        <dbReference type="Pfam" id="PF01171"/>
    </source>
</evidence>
<evidence type="ECO:0000256" key="5">
    <source>
        <dbReference type="ARBA" id="ARBA00048539"/>
    </source>
</evidence>
<dbReference type="InterPro" id="IPR012795">
    <property type="entry name" value="tRNA_Ile_lys_synt_N"/>
</dbReference>
<evidence type="ECO:0000256" key="1">
    <source>
        <dbReference type="ARBA" id="ARBA00022598"/>
    </source>
</evidence>
<evidence type="ECO:0000256" key="6">
    <source>
        <dbReference type="HAMAP-Rule" id="MF_01161"/>
    </source>
</evidence>
<evidence type="ECO:0000313" key="9">
    <source>
        <dbReference type="Proteomes" id="UP000193900"/>
    </source>
</evidence>